<organism evidence="2 3">
    <name type="scientific">Actinoplanes nipponensis</name>
    <dbReference type="NCBI Taxonomy" id="135950"/>
    <lineage>
        <taxon>Bacteria</taxon>
        <taxon>Bacillati</taxon>
        <taxon>Actinomycetota</taxon>
        <taxon>Actinomycetes</taxon>
        <taxon>Micromonosporales</taxon>
        <taxon>Micromonosporaceae</taxon>
        <taxon>Actinoplanes</taxon>
    </lineage>
</organism>
<dbReference type="RefSeq" id="WP_203772089.1">
    <property type="nucleotide sequence ID" value="NZ_BAAAYJ010000099.1"/>
</dbReference>
<feature type="region of interest" description="Disordered" evidence="1">
    <location>
        <begin position="1"/>
        <end position="64"/>
    </location>
</feature>
<accession>A0A919JR85</accession>
<reference evidence="2" key="1">
    <citation type="submission" date="2021-01" db="EMBL/GenBank/DDBJ databases">
        <title>Whole genome shotgun sequence of Actinoplanes nipponensis NBRC 14063.</title>
        <authorList>
            <person name="Komaki H."/>
            <person name="Tamura T."/>
        </authorList>
    </citation>
    <scope>NUCLEOTIDE SEQUENCE</scope>
    <source>
        <strain evidence="2">NBRC 14063</strain>
    </source>
</reference>
<evidence type="ECO:0000256" key="1">
    <source>
        <dbReference type="SAM" id="MobiDB-lite"/>
    </source>
</evidence>
<evidence type="ECO:0000313" key="2">
    <source>
        <dbReference type="EMBL" id="GIE51489.1"/>
    </source>
</evidence>
<feature type="region of interest" description="Disordered" evidence="1">
    <location>
        <begin position="564"/>
        <end position="584"/>
    </location>
</feature>
<protein>
    <submittedName>
        <fullName evidence="2">Uncharacterized protein</fullName>
    </submittedName>
</protein>
<evidence type="ECO:0000313" key="3">
    <source>
        <dbReference type="Proteomes" id="UP000647172"/>
    </source>
</evidence>
<gene>
    <name evidence="2" type="ORF">Ani05nite_50230</name>
</gene>
<feature type="compositionally biased region" description="Pro residues" evidence="1">
    <location>
        <begin position="572"/>
        <end position="584"/>
    </location>
</feature>
<name>A0A919JR85_9ACTN</name>
<comment type="caution">
    <text evidence="2">The sequence shown here is derived from an EMBL/GenBank/DDBJ whole genome shotgun (WGS) entry which is preliminary data.</text>
</comment>
<keyword evidence="3" id="KW-1185">Reference proteome</keyword>
<dbReference type="Proteomes" id="UP000647172">
    <property type="component" value="Unassembled WGS sequence"/>
</dbReference>
<sequence>MQEPSKPASGPRTEASAAGPDPDTAQGTERAAEAQSPAAGTHDDDGPTSIPRELAGRDPATTPDDERLINITLRWIAYTCHRGPMLSRWAQYAAEASGRLHPSGHHQRQRAVLADAAVRTGLLPLFGSAHRAASAIASRITDLGDSPADASSMLDHLHAYLALHNQGLCPLAHQGLRHTPVPAERDDGPRPALLTTVIVAVAMAGACARDDLAGFMLDAHTAQLELPGSAGRALFATLALALTDQLYEPHRSVCTQTGRRAPDRHRFSALLYGEPPTRHRSPAPADTAPPPPDANISAMSCEVSLDGVWYGLSAHTQALLTRRRLLAKPTTSNVWLICDTCRLALRLGSSIVHSAHPDTLTVPIIAAGNPAWQHPDVSRATWRLLSEHPNHELRVLTDVSPAWRKYAATPTDIIASPGTDPRPDTALGDYNTGWPGPPTPTVFTGATPALPEEPVNGEVSLICLSCRLELALGRSTGQPGAALTIGARPAVDQAIATTAVFRMLTEHTGHDLAIFNDAGPWDQYIDSGEWDFTIEPGDDFRPPLLGDITHRQYIEGWPEAPTLRHYRGADPLDPPPGRSPGTPA</sequence>
<proteinExistence type="predicted"/>
<dbReference type="AlphaFoldDB" id="A0A919JR85"/>
<dbReference type="EMBL" id="BOMQ01000060">
    <property type="protein sequence ID" value="GIE51489.1"/>
    <property type="molecule type" value="Genomic_DNA"/>
</dbReference>
<feature type="region of interest" description="Disordered" evidence="1">
    <location>
        <begin position="273"/>
        <end position="294"/>
    </location>
</feature>